<keyword evidence="3" id="KW-1185">Reference proteome</keyword>
<name>A0ABS6JQY3_9BACI</name>
<sequence>MDNYSFYEILFGLALFTIGVIAYWLPTIIAFRNQKSSRVIIAILNFLFAGTGIGWVILLFWALRKDHGINQLKALR</sequence>
<organism evidence="2 3">
    <name type="scientific">Evansella alkalicola</name>
    <dbReference type="NCBI Taxonomy" id="745819"/>
    <lineage>
        <taxon>Bacteria</taxon>
        <taxon>Bacillati</taxon>
        <taxon>Bacillota</taxon>
        <taxon>Bacilli</taxon>
        <taxon>Bacillales</taxon>
        <taxon>Bacillaceae</taxon>
        <taxon>Evansella</taxon>
    </lineage>
</organism>
<dbReference type="RefSeq" id="WP_088073882.1">
    <property type="nucleotide sequence ID" value="NZ_JAHQCR010000025.1"/>
</dbReference>
<keyword evidence="1" id="KW-0472">Membrane</keyword>
<protein>
    <submittedName>
        <fullName evidence="2">Superinfection immunity protein</fullName>
    </submittedName>
</protein>
<keyword evidence="1" id="KW-0812">Transmembrane</keyword>
<feature type="transmembrane region" description="Helical" evidence="1">
    <location>
        <begin position="39"/>
        <end position="63"/>
    </location>
</feature>
<feature type="transmembrane region" description="Helical" evidence="1">
    <location>
        <begin position="6"/>
        <end position="27"/>
    </location>
</feature>
<proteinExistence type="predicted"/>
<reference evidence="2 3" key="1">
    <citation type="submission" date="2021-06" db="EMBL/GenBank/DDBJ databases">
        <title>Bacillus sp. RD4P76, an endophyte from a halophyte.</title>
        <authorList>
            <person name="Sun J.-Q."/>
        </authorList>
    </citation>
    <scope>NUCLEOTIDE SEQUENCE [LARGE SCALE GENOMIC DNA]</scope>
    <source>
        <strain evidence="2 3">JCM 17098</strain>
    </source>
</reference>
<keyword evidence="1" id="KW-1133">Transmembrane helix</keyword>
<dbReference type="Proteomes" id="UP000790580">
    <property type="component" value="Unassembled WGS sequence"/>
</dbReference>
<accession>A0ABS6JQY3</accession>
<dbReference type="InterPro" id="IPR016410">
    <property type="entry name" value="Phage_imm"/>
</dbReference>
<dbReference type="Pfam" id="PF14373">
    <property type="entry name" value="Imm_superinfect"/>
    <property type="match status" value="1"/>
</dbReference>
<evidence type="ECO:0000313" key="3">
    <source>
        <dbReference type="Proteomes" id="UP000790580"/>
    </source>
</evidence>
<gene>
    <name evidence="2" type="ORF">KS407_05840</name>
</gene>
<dbReference type="EMBL" id="JAHQCR010000025">
    <property type="protein sequence ID" value="MBU9720971.1"/>
    <property type="molecule type" value="Genomic_DNA"/>
</dbReference>
<evidence type="ECO:0000256" key="1">
    <source>
        <dbReference type="SAM" id="Phobius"/>
    </source>
</evidence>
<comment type="caution">
    <text evidence="2">The sequence shown here is derived from an EMBL/GenBank/DDBJ whole genome shotgun (WGS) entry which is preliminary data.</text>
</comment>
<evidence type="ECO:0000313" key="2">
    <source>
        <dbReference type="EMBL" id="MBU9720971.1"/>
    </source>
</evidence>